<protein>
    <submittedName>
        <fullName evidence="2">Uncharacterized protein</fullName>
    </submittedName>
</protein>
<dbReference type="GeneID" id="19338667"/>
<name>N1Q6J2_PSEFD</name>
<dbReference type="Proteomes" id="UP000016932">
    <property type="component" value="Unassembled WGS sequence"/>
</dbReference>
<keyword evidence="3" id="KW-1185">Reference proteome</keyword>
<feature type="transmembrane region" description="Helical" evidence="1">
    <location>
        <begin position="6"/>
        <end position="27"/>
    </location>
</feature>
<evidence type="ECO:0000313" key="3">
    <source>
        <dbReference type="Proteomes" id="UP000016932"/>
    </source>
</evidence>
<dbReference type="VEuPathDB" id="FungiDB:MYCFIDRAFT_28970"/>
<organism evidence="2 3">
    <name type="scientific">Pseudocercospora fijiensis (strain CIRAD86)</name>
    <name type="common">Black leaf streak disease fungus</name>
    <name type="synonym">Mycosphaerella fijiensis</name>
    <dbReference type="NCBI Taxonomy" id="383855"/>
    <lineage>
        <taxon>Eukaryota</taxon>
        <taxon>Fungi</taxon>
        <taxon>Dikarya</taxon>
        <taxon>Ascomycota</taxon>
        <taxon>Pezizomycotina</taxon>
        <taxon>Dothideomycetes</taxon>
        <taxon>Dothideomycetidae</taxon>
        <taxon>Mycosphaerellales</taxon>
        <taxon>Mycosphaerellaceae</taxon>
        <taxon>Pseudocercospora</taxon>
    </lineage>
</organism>
<dbReference type="eggNOG" id="KOG2533">
    <property type="taxonomic scope" value="Eukaryota"/>
</dbReference>
<gene>
    <name evidence="2" type="ORF">MYCFIDRAFT_28970</name>
</gene>
<evidence type="ECO:0000256" key="1">
    <source>
        <dbReference type="SAM" id="Phobius"/>
    </source>
</evidence>
<accession>N1Q6J2</accession>
<keyword evidence="1" id="KW-1133">Transmembrane helix</keyword>
<evidence type="ECO:0000313" key="2">
    <source>
        <dbReference type="EMBL" id="EME88025.1"/>
    </source>
</evidence>
<dbReference type="OrthoDB" id="1935484at2759"/>
<feature type="non-terminal residue" evidence="2">
    <location>
        <position position="1"/>
    </location>
</feature>
<dbReference type="KEGG" id="pfj:MYCFIDRAFT_28970"/>
<dbReference type="HOGENOM" id="CLU_190837_0_0_1"/>
<dbReference type="AlphaFoldDB" id="N1Q6J2"/>
<keyword evidence="1" id="KW-0472">Membrane</keyword>
<dbReference type="RefSeq" id="XP_007919900.1">
    <property type="nucleotide sequence ID" value="XM_007921709.1"/>
</dbReference>
<sequence length="68" mass="7892">PDQRHGNKIILALVAYNIALFVATKLFHVSVNARRDRIGNAVPHEQKEDYLSTTKHRGNKRLDFRFPH</sequence>
<proteinExistence type="predicted"/>
<keyword evidence="1" id="KW-0812">Transmembrane</keyword>
<dbReference type="EMBL" id="KB446555">
    <property type="protein sequence ID" value="EME88025.1"/>
    <property type="molecule type" value="Genomic_DNA"/>
</dbReference>
<reference evidence="2 3" key="1">
    <citation type="journal article" date="2012" name="PLoS Pathog.">
        <title>Diverse lifestyles and strategies of plant pathogenesis encoded in the genomes of eighteen Dothideomycetes fungi.</title>
        <authorList>
            <person name="Ohm R.A."/>
            <person name="Feau N."/>
            <person name="Henrissat B."/>
            <person name="Schoch C.L."/>
            <person name="Horwitz B.A."/>
            <person name="Barry K.W."/>
            <person name="Condon B.J."/>
            <person name="Copeland A.C."/>
            <person name="Dhillon B."/>
            <person name="Glaser F."/>
            <person name="Hesse C.N."/>
            <person name="Kosti I."/>
            <person name="LaButti K."/>
            <person name="Lindquist E.A."/>
            <person name="Lucas S."/>
            <person name="Salamov A.A."/>
            <person name="Bradshaw R.E."/>
            <person name="Ciuffetti L."/>
            <person name="Hamelin R.C."/>
            <person name="Kema G.H.J."/>
            <person name="Lawrence C."/>
            <person name="Scott J.A."/>
            <person name="Spatafora J.W."/>
            <person name="Turgeon B.G."/>
            <person name="de Wit P.J.G.M."/>
            <person name="Zhong S."/>
            <person name="Goodwin S.B."/>
            <person name="Grigoriev I.V."/>
        </authorList>
    </citation>
    <scope>NUCLEOTIDE SEQUENCE [LARGE SCALE GENOMIC DNA]</scope>
    <source>
        <strain evidence="2 3">CIRAD86</strain>
    </source>
</reference>